<protein>
    <submittedName>
        <fullName evidence="5">Transcriptional regulator with XRE-family HTH domain</fullName>
    </submittedName>
</protein>
<accession>A0A7W4UZM0</accession>
<dbReference type="Gene3D" id="1.10.260.40">
    <property type="entry name" value="lambda repressor-like DNA-binding domains"/>
    <property type="match status" value="1"/>
</dbReference>
<keyword evidence="1" id="KW-0805">Transcription regulation</keyword>
<dbReference type="CDD" id="cd00093">
    <property type="entry name" value="HTH_XRE"/>
    <property type="match status" value="1"/>
</dbReference>
<dbReference type="InterPro" id="IPR010982">
    <property type="entry name" value="Lambda_DNA-bd_dom_sf"/>
</dbReference>
<dbReference type="InterPro" id="IPR011051">
    <property type="entry name" value="RmlC_Cupin_sf"/>
</dbReference>
<dbReference type="PANTHER" id="PTHR46797:SF23">
    <property type="entry name" value="HTH-TYPE TRANSCRIPTIONAL REGULATOR SUTR"/>
    <property type="match status" value="1"/>
</dbReference>
<dbReference type="GO" id="GO:0003677">
    <property type="term" value="F:DNA binding"/>
    <property type="evidence" value="ECO:0007669"/>
    <property type="project" value="UniProtKB-KW"/>
</dbReference>
<evidence type="ECO:0000313" key="6">
    <source>
        <dbReference type="Proteomes" id="UP000538196"/>
    </source>
</evidence>
<dbReference type="EMBL" id="JACHVP010000004">
    <property type="protein sequence ID" value="MBB2968658.1"/>
    <property type="molecule type" value="Genomic_DNA"/>
</dbReference>
<evidence type="ECO:0000256" key="3">
    <source>
        <dbReference type="ARBA" id="ARBA00023163"/>
    </source>
</evidence>
<evidence type="ECO:0000256" key="1">
    <source>
        <dbReference type="ARBA" id="ARBA00023015"/>
    </source>
</evidence>
<dbReference type="InterPro" id="IPR001387">
    <property type="entry name" value="Cro/C1-type_HTH"/>
</dbReference>
<dbReference type="SUPFAM" id="SSF51182">
    <property type="entry name" value="RmlC-like cupins"/>
    <property type="match status" value="1"/>
</dbReference>
<keyword evidence="3" id="KW-0804">Transcription</keyword>
<dbReference type="Proteomes" id="UP000538196">
    <property type="component" value="Unassembled WGS sequence"/>
</dbReference>
<proteinExistence type="predicted"/>
<dbReference type="SUPFAM" id="SSF47413">
    <property type="entry name" value="lambda repressor-like DNA-binding domains"/>
    <property type="match status" value="1"/>
</dbReference>
<name>A0A7W4UZM0_LEIAQ</name>
<dbReference type="PANTHER" id="PTHR46797">
    <property type="entry name" value="HTH-TYPE TRANSCRIPTIONAL REGULATOR"/>
    <property type="match status" value="1"/>
</dbReference>
<evidence type="ECO:0000256" key="2">
    <source>
        <dbReference type="ARBA" id="ARBA00023125"/>
    </source>
</evidence>
<dbReference type="PROSITE" id="PS50943">
    <property type="entry name" value="HTH_CROC1"/>
    <property type="match status" value="1"/>
</dbReference>
<sequence>MPEHGADVLAQVAGNLRRLRQERGLSQAALAERSGISRRTIINLEAGEANISLSGLDRVAEALDTDFVTLVAEPSALPTAVNAVAWRGASAESVAALVGAVPARTDAQLWTWALAAGERYDAEPDPAGWHEIVFVTAGRLRIEREDGVSELGVGEHAIYSSAQRYSYAAVGAETARFVRLVVS</sequence>
<organism evidence="5 6">
    <name type="scientific">Leifsonia aquatica</name>
    <name type="common">Corynebacterium aquaticum</name>
    <dbReference type="NCBI Taxonomy" id="144185"/>
    <lineage>
        <taxon>Bacteria</taxon>
        <taxon>Bacillati</taxon>
        <taxon>Actinomycetota</taxon>
        <taxon>Actinomycetes</taxon>
        <taxon>Micrococcales</taxon>
        <taxon>Microbacteriaceae</taxon>
        <taxon>Leifsonia</taxon>
    </lineage>
</organism>
<feature type="domain" description="HTH cro/C1-type" evidence="4">
    <location>
        <begin position="16"/>
        <end position="70"/>
    </location>
</feature>
<dbReference type="GO" id="GO:0005829">
    <property type="term" value="C:cytosol"/>
    <property type="evidence" value="ECO:0007669"/>
    <property type="project" value="TreeGrafter"/>
</dbReference>
<dbReference type="GO" id="GO:0003700">
    <property type="term" value="F:DNA-binding transcription factor activity"/>
    <property type="evidence" value="ECO:0007669"/>
    <property type="project" value="TreeGrafter"/>
</dbReference>
<dbReference type="AlphaFoldDB" id="A0A7W4UZM0"/>
<dbReference type="InterPro" id="IPR050807">
    <property type="entry name" value="TransReg_Diox_bact_type"/>
</dbReference>
<dbReference type="RefSeq" id="WP_183428764.1">
    <property type="nucleotide sequence ID" value="NZ_JACHVP010000004.1"/>
</dbReference>
<reference evidence="5 6" key="1">
    <citation type="submission" date="2020-08" db="EMBL/GenBank/DDBJ databases">
        <title>Sequencing the genomes of 1000 actinobacteria strains.</title>
        <authorList>
            <person name="Klenk H.-P."/>
        </authorList>
    </citation>
    <scope>NUCLEOTIDE SEQUENCE [LARGE SCALE GENOMIC DNA]</scope>
    <source>
        <strain evidence="5 6">DSM 20146</strain>
    </source>
</reference>
<evidence type="ECO:0000259" key="4">
    <source>
        <dbReference type="PROSITE" id="PS50943"/>
    </source>
</evidence>
<comment type="caution">
    <text evidence="5">The sequence shown here is derived from an EMBL/GenBank/DDBJ whole genome shotgun (WGS) entry which is preliminary data.</text>
</comment>
<dbReference type="InterPro" id="IPR014710">
    <property type="entry name" value="RmlC-like_jellyroll"/>
</dbReference>
<keyword evidence="6" id="KW-1185">Reference proteome</keyword>
<dbReference type="SMART" id="SM00530">
    <property type="entry name" value="HTH_XRE"/>
    <property type="match status" value="1"/>
</dbReference>
<keyword evidence="2" id="KW-0238">DNA-binding</keyword>
<gene>
    <name evidence="5" type="ORF">FHX33_003434</name>
</gene>
<dbReference type="Gene3D" id="2.60.120.10">
    <property type="entry name" value="Jelly Rolls"/>
    <property type="match status" value="1"/>
</dbReference>
<evidence type="ECO:0000313" key="5">
    <source>
        <dbReference type="EMBL" id="MBB2968658.1"/>
    </source>
</evidence>
<dbReference type="Pfam" id="PF01381">
    <property type="entry name" value="HTH_3"/>
    <property type="match status" value="1"/>
</dbReference>